<keyword evidence="2" id="KW-0812">Transmembrane</keyword>
<name>A0A975D8E9_9SPHN</name>
<evidence type="ECO:0000256" key="2">
    <source>
        <dbReference type="SAM" id="Phobius"/>
    </source>
</evidence>
<accession>A0A975D8E9</accession>
<keyword evidence="2" id="KW-1133">Transmembrane helix</keyword>
<evidence type="ECO:0000313" key="3">
    <source>
        <dbReference type="EMBL" id="QTH24593.1"/>
    </source>
</evidence>
<feature type="compositionally biased region" description="Polar residues" evidence="1">
    <location>
        <begin position="65"/>
        <end position="84"/>
    </location>
</feature>
<gene>
    <name evidence="3" type="ORF">HRJ34_14960</name>
</gene>
<reference evidence="3" key="1">
    <citation type="submission" date="2020-07" db="EMBL/GenBank/DDBJ databases">
        <authorList>
            <person name="Camacho E."/>
        </authorList>
    </citation>
    <scope>NUCLEOTIDE SEQUENCE</scope>
    <source>
        <strain evidence="3">MPO218</strain>
    </source>
</reference>
<keyword evidence="2" id="KW-0472">Membrane</keyword>
<protein>
    <submittedName>
        <fullName evidence="3">Uncharacterized protein</fullName>
    </submittedName>
</protein>
<dbReference type="AlphaFoldDB" id="A0A975D8E9"/>
<feature type="region of interest" description="Disordered" evidence="1">
    <location>
        <begin position="62"/>
        <end position="84"/>
    </location>
</feature>
<dbReference type="EMBL" id="CP059319">
    <property type="protein sequence ID" value="QTH24593.1"/>
    <property type="molecule type" value="Genomic_DNA"/>
</dbReference>
<evidence type="ECO:0000256" key="1">
    <source>
        <dbReference type="SAM" id="MobiDB-lite"/>
    </source>
</evidence>
<feature type="transmembrane region" description="Helical" evidence="2">
    <location>
        <begin position="12"/>
        <end position="31"/>
    </location>
</feature>
<dbReference type="Proteomes" id="UP000664914">
    <property type="component" value="Chromosome"/>
</dbReference>
<evidence type="ECO:0000313" key="4">
    <source>
        <dbReference type="Proteomes" id="UP000664914"/>
    </source>
</evidence>
<sequence>MIPNSDHGADLILLGVIAIIVGVLAGLSIHAGEKGEAAAYVAVFMAIISTIKERWTQRSVDRMSAQLQQSAPAPNPPNETTVQG</sequence>
<proteinExistence type="predicted"/>
<reference evidence="3" key="2">
    <citation type="submission" date="2021-04" db="EMBL/GenBank/DDBJ databases">
        <title>Isolation and genomic analysis of the ibuprofen-degrading bacterium Sphingomonas strain MPO218.</title>
        <authorList>
            <person name="Aulestia M."/>
            <person name="Flores A."/>
            <person name="Mangas E.L."/>
            <person name="Perez-Pulido A.J."/>
            <person name="Santero E."/>
            <person name="Camacho E.M."/>
        </authorList>
    </citation>
    <scope>NUCLEOTIDE SEQUENCE</scope>
    <source>
        <strain evidence="3">MPO218</strain>
    </source>
</reference>
<organism evidence="3 4">
    <name type="scientific">Rhizorhabdus wittichii</name>
    <dbReference type="NCBI Taxonomy" id="160791"/>
    <lineage>
        <taxon>Bacteria</taxon>
        <taxon>Pseudomonadati</taxon>
        <taxon>Pseudomonadota</taxon>
        <taxon>Alphaproteobacteria</taxon>
        <taxon>Sphingomonadales</taxon>
        <taxon>Sphingomonadaceae</taxon>
        <taxon>Rhizorhabdus</taxon>
    </lineage>
</organism>